<accession>A0ABX5QX15</accession>
<proteinExistence type="predicted"/>
<dbReference type="Proteomes" id="UP000288804">
    <property type="component" value="Chromosome"/>
</dbReference>
<evidence type="ECO:0000259" key="2">
    <source>
        <dbReference type="Pfam" id="PF23771"/>
    </source>
</evidence>
<evidence type="ECO:0000313" key="4">
    <source>
        <dbReference type="Proteomes" id="UP000288804"/>
    </source>
</evidence>
<dbReference type="InterPro" id="IPR055592">
    <property type="entry name" value="DUF7168"/>
</dbReference>
<feature type="domain" description="DUF2786" evidence="1">
    <location>
        <begin position="5"/>
        <end position="43"/>
    </location>
</feature>
<protein>
    <submittedName>
        <fullName evidence="3">DUF2786 domain-containing protein</fullName>
    </submittedName>
</protein>
<dbReference type="InterPro" id="IPR024498">
    <property type="entry name" value="DUF2786"/>
</dbReference>
<dbReference type="Pfam" id="PF23771">
    <property type="entry name" value="DUF7168"/>
    <property type="match status" value="1"/>
</dbReference>
<evidence type="ECO:0000259" key="1">
    <source>
        <dbReference type="Pfam" id="PF10979"/>
    </source>
</evidence>
<evidence type="ECO:0000313" key="3">
    <source>
        <dbReference type="EMBL" id="QAX77832.1"/>
    </source>
</evidence>
<dbReference type="EMBL" id="CP032487">
    <property type="protein sequence ID" value="QAX77832.1"/>
    <property type="molecule type" value="Genomic_DNA"/>
</dbReference>
<dbReference type="InterPro" id="IPR016868">
    <property type="entry name" value="Phage_B3_Orf5"/>
</dbReference>
<feature type="domain" description="DUF7168" evidence="2">
    <location>
        <begin position="47"/>
        <end position="194"/>
    </location>
</feature>
<keyword evidence="4" id="KW-1185">Reference proteome</keyword>
<dbReference type="Pfam" id="PF10979">
    <property type="entry name" value="DUF2786"/>
    <property type="match status" value="1"/>
</dbReference>
<dbReference type="PIRSF" id="PIRSF028111">
    <property type="entry name" value="UCP028111"/>
    <property type="match status" value="1"/>
</dbReference>
<organism evidence="3 4">
    <name type="scientific">Yersinia hibernica</name>
    <dbReference type="NCBI Taxonomy" id="2339259"/>
    <lineage>
        <taxon>Bacteria</taxon>
        <taxon>Pseudomonadati</taxon>
        <taxon>Pseudomonadota</taxon>
        <taxon>Gammaproteobacteria</taxon>
        <taxon>Enterobacterales</taxon>
        <taxon>Yersiniaceae</taxon>
        <taxon>Yersinia</taxon>
    </lineage>
</organism>
<gene>
    <name evidence="3" type="ORF">D5F51_04290</name>
</gene>
<sequence length="236" mass="26106">MNKEKYLAKIKKLLNLAAKNSNPHEAALALEQAKKLMRQHQLTESDIELMAISEASSKGAPSHAETIPKYMAMLISVINIAFGVSSYLSPTRQPPHYHYKNIVKFYGPAERPQVAAYAFDVMSRQLTSARKEFSAGQRKSLKRTTKIARADTFCEAWVRGAYQVIQRFAVTDDEQVLMETYFQKIGGGEFDKGESREAKKVRGSDDAAIAGYLSGRNAELNHGVDGTPMAQIGSAS</sequence>
<dbReference type="RefSeq" id="WP_129195709.1">
    <property type="nucleotide sequence ID" value="NZ_CABHXI010000025.1"/>
</dbReference>
<reference evidence="4" key="1">
    <citation type="submission" date="2018-09" db="EMBL/GenBank/DDBJ databases">
        <title>Yersinia hibernicus sp. nov.</title>
        <authorList>
            <person name="Nguyen S.V."/>
            <person name="Mundanda D.M."/>
            <person name="Anes J."/>
            <person name="Fanning S."/>
        </authorList>
    </citation>
    <scope>NUCLEOTIDE SEQUENCE [LARGE SCALE GENOMIC DNA]</scope>
    <source>
        <strain evidence="4">CFS1934</strain>
    </source>
</reference>
<name>A0ABX5QX15_9GAMM</name>